<dbReference type="KEGG" id="sbg:SBG_1962"/>
<evidence type="ECO:0000259" key="2">
    <source>
        <dbReference type="Pfam" id="PF00419"/>
    </source>
</evidence>
<evidence type="ECO:0000313" key="3">
    <source>
        <dbReference type="EMBL" id="CCC31024.1"/>
    </source>
</evidence>
<dbReference type="InterPro" id="IPR016959">
    <property type="entry name" value="UCP030811"/>
</dbReference>
<gene>
    <name evidence="3" type="primary">stcD</name>
    <name evidence="3" type="ordered locus">SBG_1962</name>
</gene>
<accession>A0A0K0HCD4</accession>
<keyword evidence="1" id="KW-0732">Signal</keyword>
<dbReference type="GO" id="GO:0007155">
    <property type="term" value="P:cell adhesion"/>
    <property type="evidence" value="ECO:0007669"/>
    <property type="project" value="InterPro"/>
</dbReference>
<feature type="chain" id="PRO_5005331678" evidence="1">
    <location>
        <begin position="20"/>
        <end position="340"/>
    </location>
</feature>
<feature type="domain" description="Fimbrial-type adhesion" evidence="2">
    <location>
        <begin position="186"/>
        <end position="339"/>
    </location>
</feature>
<dbReference type="InterPro" id="IPR000259">
    <property type="entry name" value="Adhesion_dom_fimbrial"/>
</dbReference>
<dbReference type="RefSeq" id="WP_000825910.1">
    <property type="nucleotide sequence ID" value="NC_015761.1"/>
</dbReference>
<dbReference type="AlphaFoldDB" id="A0A0K0HCD4"/>
<proteinExistence type="predicted"/>
<evidence type="ECO:0000256" key="1">
    <source>
        <dbReference type="SAM" id="SignalP"/>
    </source>
</evidence>
<dbReference type="EMBL" id="FR877557">
    <property type="protein sequence ID" value="CCC31024.1"/>
    <property type="molecule type" value="Genomic_DNA"/>
</dbReference>
<name>A0A0K0HCD4_SALBC</name>
<sequence length="340" mass="37227">MKRLLFLLMMISFTPLSNAACSATLTNTKEYTIQSDSLMLGGEESAIISNAFTDSTCENNDVVSKLETSEYIIGMGPDNSVKLRLKVEWQSSSEISMQNKNGVFEGPYKITVSEISSLEAVTVSANGGYSVSIDNIAVMSGAKNQWGGREWLVFILRYIGCWGNRECVANVIADLNGKGVYKANLTINYNRKETTCAPQNLTITLDPVPMTKLRAKGEVSEFSKQGDIILDCKNQVRNATLTSRQISVNLRSDLVWDENESVLKPDNDNGVGFILRDSNHSLLKINKGTAINSIFKTYAKGSAVNAVESIPVFATYYVLDPAKIKAGPLQSKALIVVSYN</sequence>
<reference evidence="3 4" key="1">
    <citation type="journal article" date="2011" name="PLoS Pathog.">
        <title>Salmonella bongori provides insights into the evolution of the Salmonellae.</title>
        <authorList>
            <person name="Fookes M."/>
            <person name="Schroeder G.N."/>
            <person name="Langridge G.C."/>
            <person name="Blondel C.J."/>
            <person name="Mammina C."/>
            <person name="Connor T.R."/>
            <person name="Seth-Smith H."/>
            <person name="Vernikos G.S."/>
            <person name="Robinson K.S."/>
            <person name="Sanders M."/>
            <person name="Petty N.K."/>
            <person name="Kingsley R.A."/>
            <person name="Baumler A.J."/>
            <person name="Nuccio S.P."/>
            <person name="Contreras I."/>
            <person name="Santiviago C.A."/>
            <person name="Maskell D."/>
            <person name="Barrow P."/>
            <person name="Humphrey T."/>
            <person name="Nastasi A."/>
            <person name="Roberts M."/>
            <person name="Frankel G."/>
            <person name="Parkhill J."/>
            <person name="Dougan G."/>
            <person name="Thomson N.R."/>
        </authorList>
    </citation>
    <scope>NUCLEOTIDE SEQUENCE [LARGE SCALE GENOMIC DNA]</scope>
    <source>
        <strain evidence="4">ATCC 43975 / DSM 13772 / NCTC 12419</strain>
    </source>
</reference>
<dbReference type="SUPFAM" id="SSF49401">
    <property type="entry name" value="Bacterial adhesins"/>
    <property type="match status" value="1"/>
</dbReference>
<dbReference type="InterPro" id="IPR008966">
    <property type="entry name" value="Adhesion_dom_sf"/>
</dbReference>
<evidence type="ECO:0000313" key="4">
    <source>
        <dbReference type="Proteomes" id="UP000000289"/>
    </source>
</evidence>
<dbReference type="Proteomes" id="UP000000289">
    <property type="component" value="Chromosome"/>
</dbReference>
<protein>
    <submittedName>
        <fullName evidence="3">Putative exported protein</fullName>
    </submittedName>
</protein>
<dbReference type="GeneID" id="44980962"/>
<dbReference type="NCBIfam" id="NF011762">
    <property type="entry name" value="PRK15216.1"/>
    <property type="match status" value="1"/>
</dbReference>
<dbReference type="eggNOG" id="COG3539">
    <property type="taxonomic scope" value="Bacteria"/>
</dbReference>
<dbReference type="InterPro" id="IPR036937">
    <property type="entry name" value="Adhesion_dom_fimbrial_sf"/>
</dbReference>
<dbReference type="Pfam" id="PF00419">
    <property type="entry name" value="Fimbrial"/>
    <property type="match status" value="1"/>
</dbReference>
<dbReference type="PIRSF" id="PIRSF030811">
    <property type="entry name" value="UCP030811"/>
    <property type="match status" value="1"/>
</dbReference>
<feature type="signal peptide" evidence="1">
    <location>
        <begin position="1"/>
        <end position="19"/>
    </location>
</feature>
<dbReference type="GO" id="GO:0009289">
    <property type="term" value="C:pilus"/>
    <property type="evidence" value="ECO:0007669"/>
    <property type="project" value="InterPro"/>
</dbReference>
<organism evidence="3 4">
    <name type="scientific">Salmonella bongori (strain ATCC 43975 / DSM 13772 / NCTC 12419)</name>
    <dbReference type="NCBI Taxonomy" id="218493"/>
    <lineage>
        <taxon>Bacteria</taxon>
        <taxon>Pseudomonadati</taxon>
        <taxon>Pseudomonadota</taxon>
        <taxon>Gammaproteobacteria</taxon>
        <taxon>Enterobacterales</taxon>
        <taxon>Enterobacteriaceae</taxon>
        <taxon>Salmonella</taxon>
    </lineage>
</organism>
<dbReference type="Gene3D" id="2.60.40.1090">
    <property type="entry name" value="Fimbrial-type adhesion domain"/>
    <property type="match status" value="1"/>
</dbReference>